<comment type="caution">
    <text evidence="2">The sequence shown here is derived from an EMBL/GenBank/DDBJ whole genome shotgun (WGS) entry which is preliminary data.</text>
</comment>
<sequence length="159" mass="17637">MIRHAGAPARGDPTGPVPVVGKGEEEEEEDGMRLCLPANPKNCLPRRRGISILEKLIKTCPVWLQLSLGQAEVARILHRVVAGMFLVRRDSSSKQLVLCVHFPSLNESSAEVLEYTIKEEKSKTYCPSHCGYPRPSLRPAASRTLRPSPTWVWVSGTPR</sequence>
<dbReference type="SUPFAM" id="SSF55550">
    <property type="entry name" value="SH2 domain"/>
    <property type="match status" value="1"/>
</dbReference>
<organism evidence="2 3">
    <name type="scientific">Pan troglodytes</name>
    <name type="common">Chimpanzee</name>
    <dbReference type="NCBI Taxonomy" id="9598"/>
    <lineage>
        <taxon>Eukaryota</taxon>
        <taxon>Metazoa</taxon>
        <taxon>Chordata</taxon>
        <taxon>Craniata</taxon>
        <taxon>Vertebrata</taxon>
        <taxon>Euteleostomi</taxon>
        <taxon>Mammalia</taxon>
        <taxon>Eutheria</taxon>
        <taxon>Euarchontoglires</taxon>
        <taxon>Primates</taxon>
        <taxon>Haplorrhini</taxon>
        <taxon>Catarrhini</taxon>
        <taxon>Hominidae</taxon>
        <taxon>Pan</taxon>
    </lineage>
</organism>
<name>A0A2J8QMW7_PANTR</name>
<dbReference type="InterPro" id="IPR036860">
    <property type="entry name" value="SH2_dom_sf"/>
</dbReference>
<dbReference type="AlphaFoldDB" id="A0A2J8QMW7"/>
<dbReference type="Proteomes" id="UP000236370">
    <property type="component" value="Unassembled WGS sequence"/>
</dbReference>
<reference evidence="2 3" key="1">
    <citation type="submission" date="2017-12" db="EMBL/GenBank/DDBJ databases">
        <title>High-resolution comparative analysis of great ape genomes.</title>
        <authorList>
            <person name="Pollen A."/>
            <person name="Hastie A."/>
            <person name="Hormozdiari F."/>
            <person name="Dougherty M."/>
            <person name="Liu R."/>
            <person name="Chaisson M."/>
            <person name="Hoppe E."/>
            <person name="Hill C."/>
            <person name="Pang A."/>
            <person name="Hillier L."/>
            <person name="Baker C."/>
            <person name="Armstrong J."/>
            <person name="Shendure J."/>
            <person name="Paten B."/>
            <person name="Wilson R."/>
            <person name="Chao H."/>
            <person name="Schneider V."/>
            <person name="Ventura M."/>
            <person name="Kronenberg Z."/>
            <person name="Murali S."/>
            <person name="Gordon D."/>
            <person name="Cantsilieris S."/>
            <person name="Munson K."/>
            <person name="Nelson B."/>
            <person name="Raja A."/>
            <person name="Underwood J."/>
            <person name="Diekhans M."/>
            <person name="Fiddes I."/>
            <person name="Haussler D."/>
            <person name="Eichler E."/>
        </authorList>
    </citation>
    <scope>NUCLEOTIDE SEQUENCE [LARGE SCALE GENOMIC DNA]</scope>
    <source>
        <strain evidence="2">Yerkes chimp pedigree #C0471</strain>
    </source>
</reference>
<evidence type="ECO:0000313" key="2">
    <source>
        <dbReference type="EMBL" id="PNI97623.1"/>
    </source>
</evidence>
<feature type="region of interest" description="Disordered" evidence="1">
    <location>
        <begin position="1"/>
        <end position="31"/>
    </location>
</feature>
<gene>
    <name evidence="2" type="ORF">CK820_G0025121</name>
</gene>
<evidence type="ECO:0000256" key="1">
    <source>
        <dbReference type="SAM" id="MobiDB-lite"/>
    </source>
</evidence>
<dbReference type="Gene3D" id="3.30.505.10">
    <property type="entry name" value="SH2 domain"/>
    <property type="match status" value="1"/>
</dbReference>
<proteinExistence type="predicted"/>
<protein>
    <submittedName>
        <fullName evidence="2">RIN3 isoform 6</fullName>
    </submittedName>
</protein>
<accession>A0A2J8QMW7</accession>
<dbReference type="EMBL" id="NBAG03000028">
    <property type="protein sequence ID" value="PNI97623.1"/>
    <property type="molecule type" value="Genomic_DNA"/>
</dbReference>
<evidence type="ECO:0000313" key="3">
    <source>
        <dbReference type="Proteomes" id="UP000236370"/>
    </source>
</evidence>